<protein>
    <submittedName>
        <fullName evidence="2">Uncharacterized protein (TIGR02594 family)</fullName>
    </submittedName>
</protein>
<accession>A0AAW8D336</accession>
<dbReference type="Proteomes" id="UP001242045">
    <property type="component" value="Unassembled WGS sequence"/>
</dbReference>
<evidence type="ECO:0000313" key="2">
    <source>
        <dbReference type="EMBL" id="MDP9895472.1"/>
    </source>
</evidence>
<evidence type="ECO:0000256" key="1">
    <source>
        <dbReference type="SAM" id="MobiDB-lite"/>
    </source>
</evidence>
<organism evidence="2 3">
    <name type="scientific">Variovorax boronicumulans</name>
    <dbReference type="NCBI Taxonomy" id="436515"/>
    <lineage>
        <taxon>Bacteria</taxon>
        <taxon>Pseudomonadati</taxon>
        <taxon>Pseudomonadota</taxon>
        <taxon>Betaproteobacteria</taxon>
        <taxon>Burkholderiales</taxon>
        <taxon>Comamonadaceae</taxon>
        <taxon>Variovorax</taxon>
    </lineage>
</organism>
<name>A0AAW8D336_9BURK</name>
<reference evidence="2" key="1">
    <citation type="submission" date="2023-07" db="EMBL/GenBank/DDBJ databases">
        <title>Sorghum-associated microbial communities from plants grown in Nebraska, USA.</title>
        <authorList>
            <person name="Schachtman D."/>
        </authorList>
    </citation>
    <scope>NUCLEOTIDE SEQUENCE</scope>
    <source>
        <strain evidence="2">DS3754</strain>
    </source>
</reference>
<dbReference type="AlphaFoldDB" id="A0AAW8D336"/>
<proteinExistence type="predicted"/>
<comment type="caution">
    <text evidence="2">The sequence shown here is derived from an EMBL/GenBank/DDBJ whole genome shotgun (WGS) entry which is preliminary data.</text>
</comment>
<sequence>MPVAIAEAKLRGGETELTLQDKINYHIAIDDGFKSLYGATNAWCAAFVNWCLFQAKYPIDNTTFFDRRYAKARAHGFYEVRGPREKSEKSAPLVRNPLFVELDKPIYGAIAMVTSRSHHGFHVGFVYAKSGAKELILLGGNQNQRINFSPFSIALSAPYTERDESGKTKKRNGSRSYLRYFIPISYYERAKKDLSNDGLEEMNSDKLNHQMGIKNEKPKNSATSIT</sequence>
<dbReference type="EMBL" id="JAUSRD010000012">
    <property type="protein sequence ID" value="MDP9895472.1"/>
    <property type="molecule type" value="Genomic_DNA"/>
</dbReference>
<evidence type="ECO:0000313" key="3">
    <source>
        <dbReference type="Proteomes" id="UP001242045"/>
    </source>
</evidence>
<gene>
    <name evidence="2" type="ORF">J2W31_004597</name>
</gene>
<dbReference type="RefSeq" id="WP_307686139.1">
    <property type="nucleotide sequence ID" value="NZ_JAUSRD010000012.1"/>
</dbReference>
<feature type="compositionally biased region" description="Basic and acidic residues" evidence="1">
    <location>
        <begin position="203"/>
        <end position="219"/>
    </location>
</feature>
<feature type="region of interest" description="Disordered" evidence="1">
    <location>
        <begin position="198"/>
        <end position="226"/>
    </location>
</feature>